<evidence type="ECO:0000256" key="2">
    <source>
        <dbReference type="ARBA" id="ARBA00022801"/>
    </source>
</evidence>
<dbReference type="GO" id="GO:0051287">
    <property type="term" value="F:NAD binding"/>
    <property type="evidence" value="ECO:0007669"/>
    <property type="project" value="TreeGrafter"/>
</dbReference>
<evidence type="ECO:0000313" key="4">
    <source>
        <dbReference type="EMBL" id="GFR49117.1"/>
    </source>
</evidence>
<evidence type="ECO:0000313" key="5">
    <source>
        <dbReference type="Proteomes" id="UP001054857"/>
    </source>
</evidence>
<dbReference type="Pfam" id="PF18290">
    <property type="entry name" value="Nudix_hydro"/>
    <property type="match status" value="1"/>
</dbReference>
<dbReference type="AlphaFoldDB" id="A0AAD3HQI0"/>
<proteinExistence type="inferred from homology"/>
<organism evidence="4 5">
    <name type="scientific">Astrephomene gubernaculifera</name>
    <dbReference type="NCBI Taxonomy" id="47775"/>
    <lineage>
        <taxon>Eukaryota</taxon>
        <taxon>Viridiplantae</taxon>
        <taxon>Chlorophyta</taxon>
        <taxon>core chlorophytes</taxon>
        <taxon>Chlorophyceae</taxon>
        <taxon>CS clade</taxon>
        <taxon>Chlamydomonadales</taxon>
        <taxon>Astrephomenaceae</taxon>
        <taxon>Astrephomene</taxon>
    </lineage>
</organism>
<dbReference type="InterPro" id="IPR003293">
    <property type="entry name" value="Nudix_hydrolase6-like"/>
</dbReference>
<dbReference type="GO" id="GO:0035529">
    <property type="term" value="F:NADH pyrophosphatase activity"/>
    <property type="evidence" value="ECO:0007669"/>
    <property type="project" value="TreeGrafter"/>
</dbReference>
<dbReference type="PANTHER" id="PTHR13994">
    <property type="entry name" value="NUDIX HYDROLASE RELATED"/>
    <property type="match status" value="1"/>
</dbReference>
<keyword evidence="5" id="KW-1185">Reference proteome</keyword>
<gene>
    <name evidence="4" type="ORF">Agub_g10913</name>
</gene>
<name>A0AAD3HQI0_9CHLO</name>
<protein>
    <recommendedName>
        <fullName evidence="3">Pre-nudix hydrolase domain-containing protein</fullName>
    </recommendedName>
</protein>
<comment type="caution">
    <text evidence="4">The sequence shown here is derived from an EMBL/GenBank/DDBJ whole genome shotgun (WGS) entry which is preliminary data.</text>
</comment>
<evidence type="ECO:0000259" key="3">
    <source>
        <dbReference type="Pfam" id="PF18290"/>
    </source>
</evidence>
<dbReference type="Proteomes" id="UP001054857">
    <property type="component" value="Unassembled WGS sequence"/>
</dbReference>
<dbReference type="EMBL" id="BMAR01000028">
    <property type="protein sequence ID" value="GFR49117.1"/>
    <property type="molecule type" value="Genomic_DNA"/>
</dbReference>
<feature type="non-terminal residue" evidence="4">
    <location>
        <position position="1"/>
    </location>
</feature>
<keyword evidence="2" id="KW-0378">Hydrolase</keyword>
<sequence length="145" mass="16154">MQLLKSHTSTLCRRAYPLRRPAVFSCRRDIRRYCTRPEVLMSEDEAAARHDSTALLLDADDDHYDGKIISSAGLPADPALFGRRLAASLAAWGTGSTRGVWLRLDSAQSGLVPVAVQQGFEYHHAERDYLMLTRWLPTSAPCTLP</sequence>
<dbReference type="Gene3D" id="3.40.630.30">
    <property type="match status" value="1"/>
</dbReference>
<feature type="domain" description="Pre-nudix hydrolase" evidence="3">
    <location>
        <begin position="57"/>
        <end position="136"/>
    </location>
</feature>
<evidence type="ECO:0000256" key="1">
    <source>
        <dbReference type="ARBA" id="ARBA00005582"/>
    </source>
</evidence>
<comment type="similarity">
    <text evidence="1">Belongs to the Nudix hydrolase family.</text>
</comment>
<reference evidence="4 5" key="1">
    <citation type="journal article" date="2021" name="Sci. Rep.">
        <title>Genome sequencing of the multicellular alga Astrephomene provides insights into convergent evolution of germ-soma differentiation.</title>
        <authorList>
            <person name="Yamashita S."/>
            <person name="Yamamoto K."/>
            <person name="Matsuzaki R."/>
            <person name="Suzuki S."/>
            <person name="Yamaguchi H."/>
            <person name="Hirooka S."/>
            <person name="Minakuchi Y."/>
            <person name="Miyagishima S."/>
            <person name="Kawachi M."/>
            <person name="Toyoda A."/>
            <person name="Nozaki H."/>
        </authorList>
    </citation>
    <scope>NUCLEOTIDE SEQUENCE [LARGE SCALE GENOMIC DNA]</scope>
    <source>
        <strain evidence="4 5">NIES-4017</strain>
    </source>
</reference>
<accession>A0AAD3HQI0</accession>
<dbReference type="PANTHER" id="PTHR13994:SF13">
    <property type="entry name" value="FI03680P"/>
    <property type="match status" value="1"/>
</dbReference>
<dbReference type="GO" id="GO:0047631">
    <property type="term" value="F:ADP-ribose diphosphatase activity"/>
    <property type="evidence" value="ECO:0007669"/>
    <property type="project" value="TreeGrafter"/>
</dbReference>
<dbReference type="InterPro" id="IPR040618">
    <property type="entry name" value="Pre-Nudix"/>
</dbReference>